<evidence type="ECO:0000256" key="6">
    <source>
        <dbReference type="ARBA" id="ARBA00023316"/>
    </source>
</evidence>
<keyword evidence="5 7" id="KW-0573">Peptidoglycan synthesis</keyword>
<keyword evidence="3" id="KW-0808">Transferase</keyword>
<evidence type="ECO:0000256" key="4">
    <source>
        <dbReference type="ARBA" id="ARBA00022960"/>
    </source>
</evidence>
<dbReference type="GO" id="GO:0008360">
    <property type="term" value="P:regulation of cell shape"/>
    <property type="evidence" value="ECO:0007669"/>
    <property type="project" value="UniProtKB-UniRule"/>
</dbReference>
<keyword evidence="4 7" id="KW-0133">Cell shape</keyword>
<evidence type="ECO:0000256" key="1">
    <source>
        <dbReference type="ARBA" id="ARBA00004752"/>
    </source>
</evidence>
<dbReference type="Gene3D" id="2.40.440.10">
    <property type="entry name" value="L,D-transpeptidase catalytic domain-like"/>
    <property type="match status" value="1"/>
</dbReference>
<reference evidence="10 11" key="1">
    <citation type="submission" date="2019-03" db="EMBL/GenBank/DDBJ databases">
        <authorList>
            <person name="Kim M.K.M."/>
        </authorList>
    </citation>
    <scope>NUCLEOTIDE SEQUENCE [LARGE SCALE GENOMIC DNA]</scope>
    <source>
        <strain evidence="10 11">17J68-15</strain>
    </source>
</reference>
<feature type="signal peptide" evidence="8">
    <location>
        <begin position="1"/>
        <end position="24"/>
    </location>
</feature>
<feature type="chain" id="PRO_5020573342" evidence="8">
    <location>
        <begin position="25"/>
        <end position="192"/>
    </location>
</feature>
<keyword evidence="8" id="KW-0732">Signal</keyword>
<keyword evidence="6 7" id="KW-0961">Cell wall biogenesis/degradation</keyword>
<comment type="caution">
    <text evidence="10">The sequence shown here is derived from an EMBL/GenBank/DDBJ whole genome shotgun (WGS) entry which is preliminary data.</text>
</comment>
<protein>
    <submittedName>
        <fullName evidence="10">Murein L,D-transpeptidase</fullName>
    </submittedName>
</protein>
<accession>A0A4R4DSJ6</accession>
<dbReference type="GO" id="GO:0071555">
    <property type="term" value="P:cell wall organization"/>
    <property type="evidence" value="ECO:0007669"/>
    <property type="project" value="UniProtKB-UniRule"/>
</dbReference>
<dbReference type="OrthoDB" id="9809748at2"/>
<gene>
    <name evidence="10" type="ORF">E0486_17960</name>
</gene>
<evidence type="ECO:0000313" key="11">
    <source>
        <dbReference type="Proteomes" id="UP000295164"/>
    </source>
</evidence>
<evidence type="ECO:0000256" key="3">
    <source>
        <dbReference type="ARBA" id="ARBA00022679"/>
    </source>
</evidence>
<dbReference type="Pfam" id="PF03734">
    <property type="entry name" value="YkuD"/>
    <property type="match status" value="1"/>
</dbReference>
<dbReference type="EMBL" id="SKFH01000057">
    <property type="protein sequence ID" value="TCZ64702.1"/>
    <property type="molecule type" value="Genomic_DNA"/>
</dbReference>
<dbReference type="GO" id="GO:0071972">
    <property type="term" value="F:peptidoglycan L,D-transpeptidase activity"/>
    <property type="evidence" value="ECO:0007669"/>
    <property type="project" value="TreeGrafter"/>
</dbReference>
<name>A0A4R4DSJ6_9BACT</name>
<dbReference type="InterPro" id="IPR005490">
    <property type="entry name" value="LD_TPept_cat_dom"/>
</dbReference>
<evidence type="ECO:0000256" key="5">
    <source>
        <dbReference type="ARBA" id="ARBA00022984"/>
    </source>
</evidence>
<feature type="active site" description="Proton donor/acceptor" evidence="7">
    <location>
        <position position="147"/>
    </location>
</feature>
<dbReference type="GO" id="GO:0005576">
    <property type="term" value="C:extracellular region"/>
    <property type="evidence" value="ECO:0007669"/>
    <property type="project" value="TreeGrafter"/>
</dbReference>
<dbReference type="InterPro" id="IPR050979">
    <property type="entry name" value="LD-transpeptidase"/>
</dbReference>
<dbReference type="GO" id="GO:0016740">
    <property type="term" value="F:transferase activity"/>
    <property type="evidence" value="ECO:0007669"/>
    <property type="project" value="UniProtKB-KW"/>
</dbReference>
<keyword evidence="11" id="KW-1185">Reference proteome</keyword>
<sequence>MKNTLLQACLLAAALFPLSAQRQAAAGSRSGGRADLTLPNGSSLPIQPIRIVIDKSDYELSVYDAQGWYATYPVVFGNNSLADKCVEGDRCTPEGSFRIANKRVHNKWSRYMGLDYPTPASIARFNELKRQGKIPRNATPGAGVGIHGTWPHDEYMIDRYSNWTNGCIAMKNEDVQEVYGFVGVGTPVTIKR</sequence>
<evidence type="ECO:0000256" key="8">
    <source>
        <dbReference type="SAM" id="SignalP"/>
    </source>
</evidence>
<dbReference type="PANTHER" id="PTHR30582">
    <property type="entry name" value="L,D-TRANSPEPTIDASE"/>
    <property type="match status" value="1"/>
</dbReference>
<dbReference type="GO" id="GO:0018104">
    <property type="term" value="P:peptidoglycan-protein cross-linking"/>
    <property type="evidence" value="ECO:0007669"/>
    <property type="project" value="TreeGrafter"/>
</dbReference>
<dbReference type="SUPFAM" id="SSF141523">
    <property type="entry name" value="L,D-transpeptidase catalytic domain-like"/>
    <property type="match status" value="1"/>
</dbReference>
<dbReference type="CDD" id="cd16913">
    <property type="entry name" value="YkuD_like"/>
    <property type="match status" value="1"/>
</dbReference>
<comment type="pathway">
    <text evidence="1 7">Cell wall biogenesis; peptidoglycan biosynthesis.</text>
</comment>
<organism evidence="10 11">
    <name type="scientific">Flaviaesturariibacter aridisoli</name>
    <dbReference type="NCBI Taxonomy" id="2545761"/>
    <lineage>
        <taxon>Bacteria</taxon>
        <taxon>Pseudomonadati</taxon>
        <taxon>Bacteroidota</taxon>
        <taxon>Chitinophagia</taxon>
        <taxon>Chitinophagales</taxon>
        <taxon>Chitinophagaceae</taxon>
        <taxon>Flaviaestuariibacter</taxon>
    </lineage>
</organism>
<dbReference type="RefSeq" id="WP_131854354.1">
    <property type="nucleotide sequence ID" value="NZ_SKFH01000057.1"/>
</dbReference>
<dbReference type="InterPro" id="IPR038063">
    <property type="entry name" value="Transpep_catalytic_dom"/>
</dbReference>
<dbReference type="AlphaFoldDB" id="A0A4R4DSJ6"/>
<dbReference type="UniPathway" id="UPA00219"/>
<comment type="similarity">
    <text evidence="2">Belongs to the YkuD family.</text>
</comment>
<feature type="domain" description="L,D-TPase catalytic" evidence="9">
    <location>
        <begin position="49"/>
        <end position="191"/>
    </location>
</feature>
<dbReference type="Proteomes" id="UP000295164">
    <property type="component" value="Unassembled WGS sequence"/>
</dbReference>
<proteinExistence type="inferred from homology"/>
<evidence type="ECO:0000256" key="2">
    <source>
        <dbReference type="ARBA" id="ARBA00005992"/>
    </source>
</evidence>
<feature type="active site" description="Nucleophile" evidence="7">
    <location>
        <position position="167"/>
    </location>
</feature>
<evidence type="ECO:0000313" key="10">
    <source>
        <dbReference type="EMBL" id="TCZ64702.1"/>
    </source>
</evidence>
<dbReference type="PROSITE" id="PS52029">
    <property type="entry name" value="LD_TPASE"/>
    <property type="match status" value="1"/>
</dbReference>
<evidence type="ECO:0000256" key="7">
    <source>
        <dbReference type="PROSITE-ProRule" id="PRU01373"/>
    </source>
</evidence>
<evidence type="ECO:0000259" key="9">
    <source>
        <dbReference type="PROSITE" id="PS52029"/>
    </source>
</evidence>